<evidence type="ECO:0000313" key="1">
    <source>
        <dbReference type="EMBL" id="SVC19188.1"/>
    </source>
</evidence>
<dbReference type="EMBL" id="UINC01078270">
    <property type="protein sequence ID" value="SVC19188.1"/>
    <property type="molecule type" value="Genomic_DNA"/>
</dbReference>
<name>A0A382K4J4_9ZZZZ</name>
<organism evidence="1">
    <name type="scientific">marine metagenome</name>
    <dbReference type="NCBI Taxonomy" id="408172"/>
    <lineage>
        <taxon>unclassified sequences</taxon>
        <taxon>metagenomes</taxon>
        <taxon>ecological metagenomes</taxon>
    </lineage>
</organism>
<feature type="non-terminal residue" evidence="1">
    <location>
        <position position="1"/>
    </location>
</feature>
<protein>
    <submittedName>
        <fullName evidence="1">Uncharacterized protein</fullName>
    </submittedName>
</protein>
<accession>A0A382K4J4</accession>
<reference evidence="1" key="1">
    <citation type="submission" date="2018-05" db="EMBL/GenBank/DDBJ databases">
        <authorList>
            <person name="Lanie J.A."/>
            <person name="Ng W.-L."/>
            <person name="Kazmierczak K.M."/>
            <person name="Andrzejewski T.M."/>
            <person name="Davidsen T.M."/>
            <person name="Wayne K.J."/>
            <person name="Tettelin H."/>
            <person name="Glass J.I."/>
            <person name="Rusch D."/>
            <person name="Podicherti R."/>
            <person name="Tsui H.-C.T."/>
            <person name="Winkler M.E."/>
        </authorList>
    </citation>
    <scope>NUCLEOTIDE SEQUENCE</scope>
</reference>
<proteinExistence type="predicted"/>
<gene>
    <name evidence="1" type="ORF">METZ01_LOCUS272042</name>
</gene>
<sequence>VLVLLSAACGGGDATPTTTVAPATTGADGVGDLSTSDLTIGPLPAELADWAPYANRHIDVFGVHVVAFPRVSKRALIHGAGVLAQYLDNDADGTADDERVVRAMTDERAILVMPYDEEDLESSGILESGLEEEYGAQPLFDVETAPSGGFDGALEEVHHLVFDYGWALVHPDRLGPEGLSDLTTAMDLARGGHFEQVPGTYPADAWYHYDDRTCEYDCMATEYFYWSHTTILGAQGSSDRCADIAEEWEPCTPERLADVDSLVTALLRDPDLALPTVLPDGGYRPRS</sequence>
<dbReference type="AlphaFoldDB" id="A0A382K4J4"/>